<keyword evidence="1" id="KW-0472">Membrane</keyword>
<feature type="transmembrane region" description="Helical" evidence="1">
    <location>
        <begin position="34"/>
        <end position="56"/>
    </location>
</feature>
<dbReference type="Proteomes" id="UP000603912">
    <property type="component" value="Unassembled WGS sequence"/>
</dbReference>
<comment type="caution">
    <text evidence="2">The sequence shown here is derived from an EMBL/GenBank/DDBJ whole genome shotgun (WGS) entry which is preliminary data.</text>
</comment>
<proteinExistence type="predicted"/>
<keyword evidence="1" id="KW-0812">Transmembrane</keyword>
<evidence type="ECO:0000313" key="3">
    <source>
        <dbReference type="Proteomes" id="UP000603912"/>
    </source>
</evidence>
<reference evidence="2" key="1">
    <citation type="journal article" date="2014" name="Int. J. Syst. Evol. Microbiol.">
        <title>Complete genome sequence of Corynebacterium casei LMG S-19264T (=DSM 44701T), isolated from a smear-ripened cheese.</title>
        <authorList>
            <consortium name="US DOE Joint Genome Institute (JGI-PGF)"/>
            <person name="Walter F."/>
            <person name="Albersmeier A."/>
            <person name="Kalinowski J."/>
            <person name="Ruckert C."/>
        </authorList>
    </citation>
    <scope>NUCLEOTIDE SEQUENCE</scope>
    <source>
        <strain evidence="2">CGMCC 1.12214</strain>
    </source>
</reference>
<gene>
    <name evidence="2" type="ORF">GCM10007036_29680</name>
</gene>
<keyword evidence="3" id="KW-1185">Reference proteome</keyword>
<reference evidence="2" key="2">
    <citation type="submission" date="2020-09" db="EMBL/GenBank/DDBJ databases">
        <authorList>
            <person name="Sun Q."/>
            <person name="Zhou Y."/>
        </authorList>
    </citation>
    <scope>NUCLEOTIDE SEQUENCE</scope>
    <source>
        <strain evidence="2">CGMCC 1.12214</strain>
    </source>
</reference>
<keyword evidence="1" id="KW-1133">Transmembrane helix</keyword>
<feature type="transmembrane region" description="Helical" evidence="1">
    <location>
        <begin position="6"/>
        <end position="22"/>
    </location>
</feature>
<dbReference type="AlphaFoldDB" id="A0A917I8P5"/>
<accession>A0A917I8P5</accession>
<evidence type="ECO:0000313" key="2">
    <source>
        <dbReference type="EMBL" id="GGH23737.1"/>
    </source>
</evidence>
<organism evidence="2 3">
    <name type="scientific">Alsobacter metallidurans</name>
    <dbReference type="NCBI Taxonomy" id="340221"/>
    <lineage>
        <taxon>Bacteria</taxon>
        <taxon>Pseudomonadati</taxon>
        <taxon>Pseudomonadota</taxon>
        <taxon>Alphaproteobacteria</taxon>
        <taxon>Hyphomicrobiales</taxon>
        <taxon>Alsobacteraceae</taxon>
        <taxon>Alsobacter</taxon>
    </lineage>
</organism>
<name>A0A917I8P5_9HYPH</name>
<evidence type="ECO:0000256" key="1">
    <source>
        <dbReference type="SAM" id="Phobius"/>
    </source>
</evidence>
<protein>
    <submittedName>
        <fullName evidence="2">Uncharacterized protein</fullName>
    </submittedName>
</protein>
<sequence>MPRNDIAAIIGLIVAFWFVFAGPGRAAGLRSPRAIGGAVLAFVVAFAITWICLRVVGY</sequence>
<dbReference type="RefSeq" id="WP_188518508.1">
    <property type="nucleotide sequence ID" value="NZ_BMES01000002.1"/>
</dbReference>
<dbReference type="EMBL" id="BMES01000002">
    <property type="protein sequence ID" value="GGH23737.1"/>
    <property type="molecule type" value="Genomic_DNA"/>
</dbReference>